<accession>A0AA37WLM2</accession>
<dbReference type="Pfam" id="PF13472">
    <property type="entry name" value="Lipase_GDSL_2"/>
    <property type="match status" value="1"/>
</dbReference>
<gene>
    <name evidence="2" type="ORF">GCM10007852_36920</name>
</gene>
<reference evidence="2" key="1">
    <citation type="journal article" date="2014" name="Int. J. Syst. Evol. Microbiol.">
        <title>Complete genome sequence of Corynebacterium casei LMG S-19264T (=DSM 44701T), isolated from a smear-ripened cheese.</title>
        <authorList>
            <consortium name="US DOE Joint Genome Institute (JGI-PGF)"/>
            <person name="Walter F."/>
            <person name="Albersmeier A."/>
            <person name="Kalinowski J."/>
            <person name="Ruckert C."/>
        </authorList>
    </citation>
    <scope>NUCLEOTIDE SEQUENCE</scope>
    <source>
        <strain evidence="2">NBRC 110023</strain>
    </source>
</reference>
<sequence>MSIFSSFAFIQRVNIAKLFLLSVLSISLLFPLYVHSDQGINKQENVTKHKLLVLGDSLSAAYGLTEAQGWVAILAKDWQSANQPIDVINAAISGDTTDGGLARLPRLLALHSPSHLYIELGGNNGLQGHNPKKIKDNLAKMIEIAQAEEVEVILQEIQIPTNFGRRYTKMFTENYHDLADKYNVPLVPFFLQDIGLDKSLMQADGIHPTAEAQFMVVEFLKPKLEGILF</sequence>
<name>A0AA37WLM2_9ALTE</name>
<dbReference type="InterPro" id="IPR036514">
    <property type="entry name" value="SGNH_hydro_sf"/>
</dbReference>
<dbReference type="PANTHER" id="PTHR30383">
    <property type="entry name" value="THIOESTERASE 1/PROTEASE 1/LYSOPHOSPHOLIPASE L1"/>
    <property type="match status" value="1"/>
</dbReference>
<evidence type="ECO:0000313" key="2">
    <source>
        <dbReference type="EMBL" id="GLR72784.1"/>
    </source>
</evidence>
<dbReference type="InterPro" id="IPR051532">
    <property type="entry name" value="Ester_Hydrolysis_Enzymes"/>
</dbReference>
<protein>
    <submittedName>
        <fullName evidence="2">Arylesterase</fullName>
    </submittedName>
</protein>
<evidence type="ECO:0000259" key="1">
    <source>
        <dbReference type="Pfam" id="PF13472"/>
    </source>
</evidence>
<dbReference type="Gene3D" id="3.40.50.1110">
    <property type="entry name" value="SGNH hydrolase"/>
    <property type="match status" value="1"/>
</dbReference>
<dbReference type="RefSeq" id="WP_284219201.1">
    <property type="nucleotide sequence ID" value="NZ_BSOT01000015.1"/>
</dbReference>
<evidence type="ECO:0000313" key="3">
    <source>
        <dbReference type="Proteomes" id="UP001156601"/>
    </source>
</evidence>
<dbReference type="EMBL" id="BSOT01000015">
    <property type="protein sequence ID" value="GLR72784.1"/>
    <property type="molecule type" value="Genomic_DNA"/>
</dbReference>
<keyword evidence="3" id="KW-1185">Reference proteome</keyword>
<feature type="domain" description="SGNH hydrolase-type esterase" evidence="1">
    <location>
        <begin position="53"/>
        <end position="212"/>
    </location>
</feature>
<dbReference type="Proteomes" id="UP001156601">
    <property type="component" value="Unassembled WGS sequence"/>
</dbReference>
<dbReference type="PANTHER" id="PTHR30383:SF24">
    <property type="entry name" value="THIOESTERASE 1_PROTEASE 1_LYSOPHOSPHOLIPASE L1"/>
    <property type="match status" value="1"/>
</dbReference>
<dbReference type="CDD" id="cd01822">
    <property type="entry name" value="Lysophospholipase_L1_like"/>
    <property type="match status" value="1"/>
</dbReference>
<proteinExistence type="predicted"/>
<dbReference type="InterPro" id="IPR013830">
    <property type="entry name" value="SGNH_hydro"/>
</dbReference>
<organism evidence="2 3">
    <name type="scientific">Agaribacter marinus</name>
    <dbReference type="NCBI Taxonomy" id="1431249"/>
    <lineage>
        <taxon>Bacteria</taxon>
        <taxon>Pseudomonadati</taxon>
        <taxon>Pseudomonadota</taxon>
        <taxon>Gammaproteobacteria</taxon>
        <taxon>Alteromonadales</taxon>
        <taxon>Alteromonadaceae</taxon>
        <taxon>Agaribacter</taxon>
    </lineage>
</organism>
<comment type="caution">
    <text evidence="2">The sequence shown here is derived from an EMBL/GenBank/DDBJ whole genome shotgun (WGS) entry which is preliminary data.</text>
</comment>
<reference evidence="2" key="2">
    <citation type="submission" date="2023-01" db="EMBL/GenBank/DDBJ databases">
        <title>Draft genome sequence of Agaribacter marinus strain NBRC 110023.</title>
        <authorList>
            <person name="Sun Q."/>
            <person name="Mori K."/>
        </authorList>
    </citation>
    <scope>NUCLEOTIDE SEQUENCE</scope>
    <source>
        <strain evidence="2">NBRC 110023</strain>
    </source>
</reference>
<dbReference type="GO" id="GO:0004622">
    <property type="term" value="F:phosphatidylcholine lysophospholipase activity"/>
    <property type="evidence" value="ECO:0007669"/>
    <property type="project" value="TreeGrafter"/>
</dbReference>
<dbReference type="AlphaFoldDB" id="A0AA37WLM2"/>
<dbReference type="SUPFAM" id="SSF52266">
    <property type="entry name" value="SGNH hydrolase"/>
    <property type="match status" value="1"/>
</dbReference>